<name>A0A2V3PSP2_9BACT</name>
<keyword evidence="3" id="KW-1185">Reference proteome</keyword>
<gene>
    <name evidence="2" type="ORF">CLV62_10259</name>
</gene>
<comment type="caution">
    <text evidence="2">The sequence shown here is derived from an EMBL/GenBank/DDBJ whole genome shotgun (WGS) entry which is preliminary data.</text>
</comment>
<evidence type="ECO:0000256" key="1">
    <source>
        <dbReference type="SAM" id="Phobius"/>
    </source>
</evidence>
<evidence type="ECO:0000313" key="2">
    <source>
        <dbReference type="EMBL" id="PXV68029.1"/>
    </source>
</evidence>
<sequence length="90" mass="10095">MTTSNFISFSILCLVILLTITDVITFGYGLGDQIILIIIIIPTVIFSFLIHYLEKGIPYYIISSLLLLFAIGTLIFLIFCRGVESKSLFL</sequence>
<feature type="transmembrane region" description="Helical" evidence="1">
    <location>
        <begin position="34"/>
        <end position="53"/>
    </location>
</feature>
<feature type="transmembrane region" description="Helical" evidence="1">
    <location>
        <begin position="6"/>
        <end position="27"/>
    </location>
</feature>
<reference evidence="2 3" key="1">
    <citation type="submission" date="2018-03" db="EMBL/GenBank/DDBJ databases">
        <title>Genomic Encyclopedia of Archaeal and Bacterial Type Strains, Phase II (KMG-II): from individual species to whole genera.</title>
        <authorList>
            <person name="Goeker M."/>
        </authorList>
    </citation>
    <scope>NUCLEOTIDE SEQUENCE [LARGE SCALE GENOMIC DNA]</scope>
    <source>
        <strain evidence="2 3">DSM 100214</strain>
    </source>
</reference>
<dbReference type="Proteomes" id="UP000247973">
    <property type="component" value="Unassembled WGS sequence"/>
</dbReference>
<dbReference type="EMBL" id="QICL01000002">
    <property type="protein sequence ID" value="PXV68029.1"/>
    <property type="molecule type" value="Genomic_DNA"/>
</dbReference>
<keyword evidence="1" id="KW-0812">Transmembrane</keyword>
<accession>A0A2V3PSP2</accession>
<keyword evidence="1" id="KW-1133">Transmembrane helix</keyword>
<protein>
    <submittedName>
        <fullName evidence="2">Uncharacterized protein</fullName>
    </submittedName>
</protein>
<feature type="transmembrane region" description="Helical" evidence="1">
    <location>
        <begin position="59"/>
        <end position="80"/>
    </location>
</feature>
<keyword evidence="1" id="KW-0472">Membrane</keyword>
<organism evidence="2 3">
    <name type="scientific">Dysgonomonas alginatilytica</name>
    <dbReference type="NCBI Taxonomy" id="1605892"/>
    <lineage>
        <taxon>Bacteria</taxon>
        <taxon>Pseudomonadati</taxon>
        <taxon>Bacteroidota</taxon>
        <taxon>Bacteroidia</taxon>
        <taxon>Bacteroidales</taxon>
        <taxon>Dysgonomonadaceae</taxon>
        <taxon>Dysgonomonas</taxon>
    </lineage>
</organism>
<evidence type="ECO:0000313" key="3">
    <source>
        <dbReference type="Proteomes" id="UP000247973"/>
    </source>
</evidence>
<dbReference type="AlphaFoldDB" id="A0A2V3PSP2"/>
<proteinExistence type="predicted"/>